<keyword evidence="1" id="KW-0812">Transmembrane</keyword>
<evidence type="ECO:0000256" key="1">
    <source>
        <dbReference type="SAM" id="Phobius"/>
    </source>
</evidence>
<dbReference type="Proteomes" id="UP000245461">
    <property type="component" value="Unassembled WGS sequence"/>
</dbReference>
<gene>
    <name evidence="3" type="ORF">DKG74_10190</name>
</gene>
<evidence type="ECO:0000259" key="2">
    <source>
        <dbReference type="Pfam" id="PF13400"/>
    </source>
</evidence>
<dbReference type="OrthoDB" id="7630116at2"/>
<proteinExistence type="predicted"/>
<comment type="caution">
    <text evidence="3">The sequence shown here is derived from an EMBL/GenBank/DDBJ whole genome shotgun (WGS) entry which is preliminary data.</text>
</comment>
<feature type="transmembrane region" description="Helical" evidence="1">
    <location>
        <begin position="21"/>
        <end position="47"/>
    </location>
</feature>
<dbReference type="Pfam" id="PF13400">
    <property type="entry name" value="Tad"/>
    <property type="match status" value="1"/>
</dbReference>
<reference evidence="3 4" key="1">
    <citation type="submission" date="2018-05" db="EMBL/GenBank/DDBJ databases">
        <title>Zavarzinia sp. HR-AS.</title>
        <authorList>
            <person name="Lee Y."/>
            <person name="Jeon C.O."/>
        </authorList>
    </citation>
    <scope>NUCLEOTIDE SEQUENCE [LARGE SCALE GENOMIC DNA]</scope>
    <source>
        <strain evidence="3 4">HR-AS</strain>
    </source>
</reference>
<feature type="domain" description="Putative Flp pilus-assembly TadG-like N-terminal" evidence="2">
    <location>
        <begin position="19"/>
        <end position="65"/>
    </location>
</feature>
<dbReference type="EMBL" id="QGLE01000005">
    <property type="protein sequence ID" value="PWR22793.1"/>
    <property type="molecule type" value="Genomic_DNA"/>
</dbReference>
<dbReference type="AlphaFoldDB" id="A0A317EBU0"/>
<dbReference type="RefSeq" id="WP_109905352.1">
    <property type="nucleotide sequence ID" value="NZ_QGLE01000005.1"/>
</dbReference>
<name>A0A317EBU0_9PROT</name>
<sequence>MTINASCSRTGRRHGGERGVAALLLAASLVALLGMVAMVVDLGYAYFERQRLQDTLDLAAIAGARELTGQGAAAAAYGKASAVLSERDNGGRVLPLSYGCAPPTVAGTVNICFGTYNADKDESGHRLALASRFQNPSINCNGCNAVRLYGSVPSPSFFATLFDIASLDVAGQATAVRAGSPLAQLTLKSTLATVDSSKSPLLNALFGSLLGGNVNLSAVSWNGLVGANVSLLDYLDALAVDLDLGVGNYDNVLNAPIHVGELLGAMADVLGQGTPTSIEADAIAGLVALQAVVPAGWTLPLGSILDVATGTGAAGLDTSLNVFSLIQAAIEAANGRHGVEAGIPISVPGVGTVTLKLSVIEPPQLSAIGNPALAKADPLGANRIFVRSAQVRAVVSVNLPALSSVVGLVNAVLNLAGPVTTLLNDVLHLHLVSALTGLLGSLVGIPYEVTDIQVVPGNPIRIDVSLDVAAGQAWVTDYNCPDTPSGTKTLSVSARTSAANLRVGRIDLASVFSSTSVPTVSPIPLVDFGVKTCRVFLLLVSTCDARRAFEGGGMGLAVNTDVAGSDRSLSYADPHLPEIGETPYEQSTATSNIVSSLSSTLAHVTIQSYGPTSPVGGFAGLLNLVGSAVNTVVGLLQTAIANLLSPLLDPILNFLLNFLGIDIAKISVGANLSCNAGARLVN</sequence>
<organism evidence="3 4">
    <name type="scientific">Zavarzinia aquatilis</name>
    <dbReference type="NCBI Taxonomy" id="2211142"/>
    <lineage>
        <taxon>Bacteria</taxon>
        <taxon>Pseudomonadati</taxon>
        <taxon>Pseudomonadota</taxon>
        <taxon>Alphaproteobacteria</taxon>
        <taxon>Rhodospirillales</taxon>
        <taxon>Zavarziniaceae</taxon>
        <taxon>Zavarzinia</taxon>
    </lineage>
</organism>
<dbReference type="InterPro" id="IPR028087">
    <property type="entry name" value="Tad_N"/>
</dbReference>
<keyword evidence="1" id="KW-0472">Membrane</keyword>
<protein>
    <recommendedName>
        <fullName evidence="2">Putative Flp pilus-assembly TadG-like N-terminal domain-containing protein</fullName>
    </recommendedName>
</protein>
<evidence type="ECO:0000313" key="4">
    <source>
        <dbReference type="Proteomes" id="UP000245461"/>
    </source>
</evidence>
<keyword evidence="4" id="KW-1185">Reference proteome</keyword>
<accession>A0A317EBU0</accession>
<keyword evidence="1" id="KW-1133">Transmembrane helix</keyword>
<evidence type="ECO:0000313" key="3">
    <source>
        <dbReference type="EMBL" id="PWR22793.1"/>
    </source>
</evidence>